<protein>
    <recommendedName>
        <fullName evidence="9">N-acetylmuramoyl-L-alanine amidase AmiC</fullName>
        <ecNumber evidence="4">3.5.1.28</ecNumber>
    </recommendedName>
</protein>
<evidence type="ECO:0000256" key="8">
    <source>
        <dbReference type="ARBA" id="ARBA00023316"/>
    </source>
</evidence>
<comment type="subcellular location">
    <subcellularLocation>
        <location evidence="2">Periplasm</location>
    </subcellularLocation>
</comment>
<dbReference type="InterPro" id="IPR002508">
    <property type="entry name" value="MurNAc-LAA_cat"/>
</dbReference>
<feature type="compositionally biased region" description="Low complexity" evidence="10">
    <location>
        <begin position="181"/>
        <end position="191"/>
    </location>
</feature>
<dbReference type="GO" id="GO:0008745">
    <property type="term" value="F:N-acetylmuramoyl-L-alanine amidase activity"/>
    <property type="evidence" value="ECO:0007669"/>
    <property type="project" value="UniProtKB-EC"/>
</dbReference>
<dbReference type="Pfam" id="PF11741">
    <property type="entry name" value="AMIN"/>
    <property type="match status" value="1"/>
</dbReference>
<dbReference type="Gene3D" id="3.40.630.40">
    <property type="entry name" value="Zn-dependent exopeptidases"/>
    <property type="match status" value="1"/>
</dbReference>
<feature type="domain" description="MurNAc-LAA" evidence="12">
    <location>
        <begin position="286"/>
        <end position="442"/>
    </location>
</feature>
<evidence type="ECO:0000313" key="13">
    <source>
        <dbReference type="EMBL" id="RVT87863.1"/>
    </source>
</evidence>
<evidence type="ECO:0000256" key="11">
    <source>
        <dbReference type="SAM" id="SignalP"/>
    </source>
</evidence>
<dbReference type="RefSeq" id="WP_127680464.1">
    <property type="nucleotide sequence ID" value="NZ_SACM01000001.1"/>
</dbReference>
<dbReference type="Pfam" id="PF01520">
    <property type="entry name" value="Amidase_3"/>
    <property type="match status" value="1"/>
</dbReference>
<feature type="chain" id="PRO_5018743825" description="N-acetylmuramoyl-L-alanine amidase AmiC" evidence="11">
    <location>
        <begin position="21"/>
        <end position="458"/>
    </location>
</feature>
<dbReference type="InterPro" id="IPR021731">
    <property type="entry name" value="AMIN_dom"/>
</dbReference>
<evidence type="ECO:0000256" key="1">
    <source>
        <dbReference type="ARBA" id="ARBA00001561"/>
    </source>
</evidence>
<dbReference type="EC" id="3.5.1.28" evidence="4"/>
<feature type="region of interest" description="Disordered" evidence="10">
    <location>
        <begin position="179"/>
        <end position="219"/>
    </location>
</feature>
<dbReference type="AlphaFoldDB" id="A0A3S2XYQ4"/>
<feature type="signal peptide" evidence="11">
    <location>
        <begin position="1"/>
        <end position="20"/>
    </location>
</feature>
<name>A0A3S2XYQ4_9BURK</name>
<dbReference type="Gene3D" id="2.60.40.3500">
    <property type="match status" value="1"/>
</dbReference>
<evidence type="ECO:0000256" key="5">
    <source>
        <dbReference type="ARBA" id="ARBA00022729"/>
    </source>
</evidence>
<evidence type="ECO:0000256" key="4">
    <source>
        <dbReference type="ARBA" id="ARBA00011901"/>
    </source>
</evidence>
<reference evidence="13 14" key="1">
    <citation type="submission" date="2019-01" db="EMBL/GenBank/DDBJ databases">
        <authorList>
            <person name="Chen W.-M."/>
        </authorList>
    </citation>
    <scope>NUCLEOTIDE SEQUENCE [LARGE SCALE GENOMIC DNA]</scope>
    <source>
        <strain evidence="13 14">CCP-18</strain>
    </source>
</reference>
<dbReference type="FunFam" id="3.40.630.40:FF:000001">
    <property type="entry name" value="N-acetylmuramoyl-L-alanine amidase"/>
    <property type="match status" value="1"/>
</dbReference>
<keyword evidence="6" id="KW-0574">Periplasm</keyword>
<proteinExistence type="inferred from homology"/>
<keyword evidence="14" id="KW-1185">Reference proteome</keyword>
<evidence type="ECO:0000313" key="14">
    <source>
        <dbReference type="Proteomes" id="UP000288587"/>
    </source>
</evidence>
<dbReference type="SMART" id="SM00646">
    <property type="entry name" value="Ami_3"/>
    <property type="match status" value="1"/>
</dbReference>
<dbReference type="GO" id="GO:0030288">
    <property type="term" value="C:outer membrane-bounded periplasmic space"/>
    <property type="evidence" value="ECO:0007669"/>
    <property type="project" value="TreeGrafter"/>
</dbReference>
<dbReference type="GO" id="GO:0009253">
    <property type="term" value="P:peptidoglycan catabolic process"/>
    <property type="evidence" value="ECO:0007669"/>
    <property type="project" value="InterPro"/>
</dbReference>
<organism evidence="13 14">
    <name type="scientific">Inhella crocodyli</name>
    <dbReference type="NCBI Taxonomy" id="2499851"/>
    <lineage>
        <taxon>Bacteria</taxon>
        <taxon>Pseudomonadati</taxon>
        <taxon>Pseudomonadota</taxon>
        <taxon>Betaproteobacteria</taxon>
        <taxon>Burkholderiales</taxon>
        <taxon>Sphaerotilaceae</taxon>
        <taxon>Inhella</taxon>
    </lineage>
</organism>
<sequence>MKRRLLVQLGLSTWTLPLMAQPGDAELVAVRVWPAQAYTRVTLESDKPLAAKHFVTEAPERLVIDIDGLSLSPRLKELVAKTQPDDPYIAGVRVGQYQPRVVRLVFDLKQGVAPQVFTLAPVAAYRHRLVLDLYAAQPKDPLEALIAERVANAQSVTQANQAVGDVNDALGEWLKRRETEAPPAVSTAPSAPASPPAPTPPASAPAAKPSPKPRPPTGPVERLIVVALDPGHGGEDPGAIGPTGLREKDVVLAIARQLRDRLTQEPNLRVLMTRDADYFVPLHERVRKARRVGADLFVSIHADAFIRPEARGASVFALSTGAATSAAARWMAQRENSADAVGGLNQLNVKDRGVMQAMLDMSTTAQIRDSLQLGSQVLGQLGKVGKLHKPRVEQAGFAVLKAPDVPSILVETAFISNPEEEKKLRDPDYQAQLVDALAKGLLRHLARRTPKPANISGA</sequence>
<evidence type="ECO:0000256" key="9">
    <source>
        <dbReference type="ARBA" id="ARBA00074581"/>
    </source>
</evidence>
<dbReference type="CDD" id="cd02696">
    <property type="entry name" value="MurNAc-LAA"/>
    <property type="match status" value="1"/>
</dbReference>
<evidence type="ECO:0000256" key="10">
    <source>
        <dbReference type="SAM" id="MobiDB-lite"/>
    </source>
</evidence>
<evidence type="ECO:0000256" key="3">
    <source>
        <dbReference type="ARBA" id="ARBA00010860"/>
    </source>
</evidence>
<evidence type="ECO:0000259" key="12">
    <source>
        <dbReference type="SMART" id="SM00646"/>
    </source>
</evidence>
<dbReference type="OrthoDB" id="9806267at2"/>
<keyword evidence="8" id="KW-0961">Cell wall biogenesis/degradation</keyword>
<dbReference type="InterPro" id="IPR050695">
    <property type="entry name" value="N-acetylmuramoyl_amidase_3"/>
</dbReference>
<evidence type="ECO:0000256" key="2">
    <source>
        <dbReference type="ARBA" id="ARBA00004418"/>
    </source>
</evidence>
<dbReference type="PANTHER" id="PTHR30404">
    <property type="entry name" value="N-ACETYLMURAMOYL-L-ALANINE AMIDASE"/>
    <property type="match status" value="1"/>
</dbReference>
<dbReference type="PANTHER" id="PTHR30404:SF0">
    <property type="entry name" value="N-ACETYLMURAMOYL-L-ALANINE AMIDASE AMIC"/>
    <property type="match status" value="1"/>
</dbReference>
<evidence type="ECO:0000256" key="7">
    <source>
        <dbReference type="ARBA" id="ARBA00022801"/>
    </source>
</evidence>
<keyword evidence="7" id="KW-0378">Hydrolase</keyword>
<comment type="catalytic activity">
    <reaction evidence="1">
        <text>Hydrolyzes the link between N-acetylmuramoyl residues and L-amino acid residues in certain cell-wall glycopeptides.</text>
        <dbReference type="EC" id="3.5.1.28"/>
    </reaction>
</comment>
<comment type="caution">
    <text evidence="13">The sequence shown here is derived from an EMBL/GenBank/DDBJ whole genome shotgun (WGS) entry which is preliminary data.</text>
</comment>
<evidence type="ECO:0000256" key="6">
    <source>
        <dbReference type="ARBA" id="ARBA00022764"/>
    </source>
</evidence>
<dbReference type="EMBL" id="SACM01000001">
    <property type="protein sequence ID" value="RVT87863.1"/>
    <property type="molecule type" value="Genomic_DNA"/>
</dbReference>
<keyword evidence="5 11" id="KW-0732">Signal</keyword>
<feature type="compositionally biased region" description="Pro residues" evidence="10">
    <location>
        <begin position="192"/>
        <end position="218"/>
    </location>
</feature>
<dbReference type="Proteomes" id="UP000288587">
    <property type="component" value="Unassembled WGS sequence"/>
</dbReference>
<gene>
    <name evidence="13" type="ORF">EOD73_02255</name>
</gene>
<dbReference type="GO" id="GO:0071555">
    <property type="term" value="P:cell wall organization"/>
    <property type="evidence" value="ECO:0007669"/>
    <property type="project" value="UniProtKB-KW"/>
</dbReference>
<dbReference type="SUPFAM" id="SSF53187">
    <property type="entry name" value="Zn-dependent exopeptidases"/>
    <property type="match status" value="1"/>
</dbReference>
<accession>A0A3S2XYQ4</accession>
<comment type="similarity">
    <text evidence="3">Belongs to the N-acetylmuramoyl-L-alanine amidase 3 family.</text>
</comment>